<keyword evidence="11" id="KW-0238">DNA-binding</keyword>
<feature type="transmembrane region" description="Helical" evidence="15">
    <location>
        <begin position="175"/>
        <end position="196"/>
    </location>
</feature>
<evidence type="ECO:0000256" key="11">
    <source>
        <dbReference type="ARBA" id="ARBA00023125"/>
    </source>
</evidence>
<evidence type="ECO:0000256" key="15">
    <source>
        <dbReference type="SAM" id="Phobius"/>
    </source>
</evidence>
<dbReference type="Proteomes" id="UP000184600">
    <property type="component" value="Unassembled WGS sequence"/>
</dbReference>
<evidence type="ECO:0000256" key="7">
    <source>
        <dbReference type="ARBA" id="ARBA00022741"/>
    </source>
</evidence>
<feature type="transmembrane region" description="Helical" evidence="15">
    <location>
        <begin position="34"/>
        <end position="56"/>
    </location>
</feature>
<dbReference type="SUPFAM" id="SSF52540">
    <property type="entry name" value="P-loop containing nucleoside triphosphate hydrolases"/>
    <property type="match status" value="1"/>
</dbReference>
<dbReference type="Pfam" id="PF01580">
    <property type="entry name" value="FtsK_SpoIIIE"/>
    <property type="match status" value="1"/>
</dbReference>
<dbReference type="CDD" id="cd01127">
    <property type="entry name" value="TrwB_TraG_TraD_VirD4"/>
    <property type="match status" value="1"/>
</dbReference>
<accession>A0A1M7Z1M6</accession>
<keyword evidence="8" id="KW-0159">Chromosome partition</keyword>
<dbReference type="PANTHER" id="PTHR22683">
    <property type="entry name" value="SPORULATION PROTEIN RELATED"/>
    <property type="match status" value="1"/>
</dbReference>
<dbReference type="Pfam" id="PF13491">
    <property type="entry name" value="FtsK_4TM"/>
    <property type="match status" value="1"/>
</dbReference>
<dbReference type="InterPro" id="IPR018541">
    <property type="entry name" value="Ftsk_gamma"/>
</dbReference>
<dbReference type="SUPFAM" id="SSF46785">
    <property type="entry name" value="Winged helix' DNA-binding domain"/>
    <property type="match status" value="1"/>
</dbReference>
<feature type="binding site" evidence="14">
    <location>
        <begin position="596"/>
        <end position="603"/>
    </location>
    <ligand>
        <name>ATP</name>
        <dbReference type="ChEBI" id="CHEBI:30616"/>
    </ligand>
</feature>
<evidence type="ECO:0000256" key="5">
    <source>
        <dbReference type="ARBA" id="ARBA00022618"/>
    </source>
</evidence>
<dbReference type="FunFam" id="3.40.50.300:FF:000209">
    <property type="entry name" value="Cell division protein FtsK"/>
    <property type="match status" value="1"/>
</dbReference>
<dbReference type="EMBL" id="FRFG01000081">
    <property type="protein sequence ID" value="SHO58857.1"/>
    <property type="molecule type" value="Genomic_DNA"/>
</dbReference>
<keyword evidence="9 14" id="KW-0067">ATP-binding</keyword>
<dbReference type="OrthoDB" id="9807790at2"/>
<comment type="subcellular location">
    <subcellularLocation>
        <location evidence="1">Cell membrane</location>
        <topology evidence="1">Multi-pass membrane protein</topology>
    </subcellularLocation>
</comment>
<keyword evidence="10 15" id="KW-1133">Transmembrane helix</keyword>
<evidence type="ECO:0000256" key="13">
    <source>
        <dbReference type="ARBA" id="ARBA00023306"/>
    </source>
</evidence>
<evidence type="ECO:0000256" key="2">
    <source>
        <dbReference type="ARBA" id="ARBA00006474"/>
    </source>
</evidence>
<evidence type="ECO:0000313" key="18">
    <source>
        <dbReference type="Proteomes" id="UP000184600"/>
    </source>
</evidence>
<dbReference type="InterPro" id="IPR050206">
    <property type="entry name" value="FtsK/SpoIIIE/SftA"/>
</dbReference>
<dbReference type="SMART" id="SM00843">
    <property type="entry name" value="Ftsk_gamma"/>
    <property type="match status" value="1"/>
</dbReference>
<proteinExistence type="inferred from homology"/>
<evidence type="ECO:0000256" key="12">
    <source>
        <dbReference type="ARBA" id="ARBA00023136"/>
    </source>
</evidence>
<dbReference type="Gene3D" id="1.10.10.10">
    <property type="entry name" value="Winged helix-like DNA-binding domain superfamily/Winged helix DNA-binding domain"/>
    <property type="match status" value="1"/>
</dbReference>
<evidence type="ECO:0000256" key="1">
    <source>
        <dbReference type="ARBA" id="ARBA00004651"/>
    </source>
</evidence>
<dbReference type="InterPro" id="IPR027417">
    <property type="entry name" value="P-loop_NTPase"/>
</dbReference>
<dbReference type="Pfam" id="PF09397">
    <property type="entry name" value="FtsK_gamma"/>
    <property type="match status" value="1"/>
</dbReference>
<dbReference type="PANTHER" id="PTHR22683:SF41">
    <property type="entry name" value="DNA TRANSLOCASE FTSK"/>
    <property type="match status" value="1"/>
</dbReference>
<feature type="transmembrane region" description="Helical" evidence="15">
    <location>
        <begin position="148"/>
        <end position="168"/>
    </location>
</feature>
<evidence type="ECO:0000256" key="6">
    <source>
        <dbReference type="ARBA" id="ARBA00022692"/>
    </source>
</evidence>
<evidence type="ECO:0000256" key="9">
    <source>
        <dbReference type="ARBA" id="ARBA00022840"/>
    </source>
</evidence>
<keyword evidence="6 15" id="KW-0812">Transmembrane</keyword>
<keyword evidence="7 14" id="KW-0547">Nucleotide-binding</keyword>
<keyword evidence="18" id="KW-1185">Reference proteome</keyword>
<evidence type="ECO:0000313" key="17">
    <source>
        <dbReference type="EMBL" id="SHO58857.1"/>
    </source>
</evidence>
<gene>
    <name evidence="17" type="primary">ftsK</name>
    <name evidence="17" type="ORF">VQ7734_04629</name>
</gene>
<dbReference type="Gene3D" id="3.30.980.40">
    <property type="match status" value="1"/>
</dbReference>
<evidence type="ECO:0000256" key="3">
    <source>
        <dbReference type="ARBA" id="ARBA00020887"/>
    </source>
</evidence>
<organism evidence="17 18">
    <name type="scientific">Vibrio quintilis</name>
    <dbReference type="NCBI Taxonomy" id="1117707"/>
    <lineage>
        <taxon>Bacteria</taxon>
        <taxon>Pseudomonadati</taxon>
        <taxon>Pseudomonadota</taxon>
        <taxon>Gammaproteobacteria</taxon>
        <taxon>Vibrionales</taxon>
        <taxon>Vibrionaceae</taxon>
        <taxon>Vibrio</taxon>
    </lineage>
</organism>
<reference evidence="18" key="1">
    <citation type="submission" date="2016-12" db="EMBL/GenBank/DDBJ databases">
        <authorList>
            <person name="Rodrigo-Torres L."/>
            <person name="Arahal R.D."/>
            <person name="Lucena T."/>
        </authorList>
    </citation>
    <scope>NUCLEOTIDE SEQUENCE [LARGE SCALE GENOMIC DNA]</scope>
</reference>
<keyword evidence="13" id="KW-0131">Cell cycle</keyword>
<feature type="transmembrane region" description="Helical" evidence="15">
    <location>
        <begin position="76"/>
        <end position="107"/>
    </location>
</feature>
<dbReference type="STRING" id="1117707.VQ7734_04629"/>
<sequence>MLKESKSTVQTLIKTRAEVSRSSRLNGIQRLRECALILAVLLSVFFSVALFTFSPADPSWSQTSWGGELHNAGGYIGAWIADTLFFIFGFIAYPLPVFITVIAWIMLRKREAQPSAVDFMLWGTRLLGFVILLLTSCGLANINFDDLWYFSSGGVVGDVLSNLALPTFNILGSTLIFLFLWGAGFTLLTGISWLTIVEWLGDFSISCTTKILARIRKDSSEVILKPSVQKADFSVDRVSDVKSEREADFVKESQENVIPESIITEKRDYNIHLPQSLNHTENGQDFQGEDFADMGDLVHDINSTCENRQDEISVSELSCSHEAVSEEENLQAYSEPAVPETIQSAGISIDSIEIDHQPEPVISDLDVFDDDESIHHSDIENATEAEMNEPYDAEHVLDEGRDVDLDEDVVAFQNIIAEAKEAEVSMQNPFLVQKNVDLPKPEEPLPTLELLYHPEQRDDFIDQDMLERIARLVESKLADYKIKANVVGIYPGPVITRFELDLAPGVKVSRISGLSTDLARSLSASAVRVVEVIPGKPYVGLELPNLTRQTVYLSDVISSEKFQRSSSPTTVVLGQDIAGEAVVADLAKMPHVLVAGTTGSGKSVGVNVMILSMLYKSTPDEVRFIMIDPKMLELSVYEGIPHLLTEVVTDMKDASNALRWCVAEMERRYKLMSVLGVRNIKGFNEKLDQAEQAGHPIHDPLWKEGDSMDSEPPRLEKLPFIVVIVDEFADLMMVVGKKVEELIARLAQKARAAGIHLVLATQRPSVDVITGLIKANIPTRVAFTVSTKTDSRTILDQGGAESLLGMGDMLYLPPGSNHTTRVHGAFASDDDVHAVVNNWKARGKPDYIAEITHGEQGPDALLPGEQPDADEDVDPLFDQVVAHVVETRRGSVSGVQRRFKIGYNRAARIVEQLEAQGIVSAPGHNGNREVLAPAPVGE</sequence>
<dbReference type="InterPro" id="IPR002543">
    <property type="entry name" value="FtsK_dom"/>
</dbReference>
<dbReference type="Pfam" id="PF17854">
    <property type="entry name" value="FtsK_alpha"/>
    <property type="match status" value="1"/>
</dbReference>
<keyword evidence="4" id="KW-1003">Cell membrane</keyword>
<name>A0A1M7Z1M6_9VIBR</name>
<evidence type="ECO:0000256" key="14">
    <source>
        <dbReference type="PROSITE-ProRule" id="PRU00289"/>
    </source>
</evidence>
<evidence type="ECO:0000256" key="10">
    <source>
        <dbReference type="ARBA" id="ARBA00022989"/>
    </source>
</evidence>
<dbReference type="GO" id="GO:0005524">
    <property type="term" value="F:ATP binding"/>
    <property type="evidence" value="ECO:0007669"/>
    <property type="project" value="UniProtKB-UniRule"/>
</dbReference>
<dbReference type="RefSeq" id="WP_073586298.1">
    <property type="nucleotide sequence ID" value="NZ_AP024897.1"/>
</dbReference>
<dbReference type="AlphaFoldDB" id="A0A1M7Z1M6"/>
<dbReference type="InterPro" id="IPR036390">
    <property type="entry name" value="WH_DNA-bd_sf"/>
</dbReference>
<keyword evidence="5" id="KW-0132">Cell division</keyword>
<evidence type="ECO:0000259" key="16">
    <source>
        <dbReference type="PROSITE" id="PS50901"/>
    </source>
</evidence>
<feature type="transmembrane region" description="Helical" evidence="15">
    <location>
        <begin position="119"/>
        <end position="142"/>
    </location>
</feature>
<feature type="domain" description="FtsK" evidence="16">
    <location>
        <begin position="579"/>
        <end position="792"/>
    </location>
</feature>
<evidence type="ECO:0000256" key="4">
    <source>
        <dbReference type="ARBA" id="ARBA00022475"/>
    </source>
</evidence>
<dbReference type="InterPro" id="IPR025199">
    <property type="entry name" value="FtsK_4TM"/>
</dbReference>
<dbReference type="GO" id="GO:0007059">
    <property type="term" value="P:chromosome segregation"/>
    <property type="evidence" value="ECO:0007669"/>
    <property type="project" value="UniProtKB-KW"/>
</dbReference>
<dbReference type="InterPro" id="IPR041027">
    <property type="entry name" value="FtsK_alpha"/>
</dbReference>
<keyword evidence="12 15" id="KW-0472">Membrane</keyword>
<dbReference type="GO" id="GO:0005886">
    <property type="term" value="C:plasma membrane"/>
    <property type="evidence" value="ECO:0007669"/>
    <property type="project" value="UniProtKB-SubCell"/>
</dbReference>
<evidence type="ECO:0000256" key="8">
    <source>
        <dbReference type="ARBA" id="ARBA00022829"/>
    </source>
</evidence>
<protein>
    <recommendedName>
        <fullName evidence="3">DNA translocase FtsK</fullName>
    </recommendedName>
</protein>
<dbReference type="Gene3D" id="3.40.50.300">
    <property type="entry name" value="P-loop containing nucleotide triphosphate hydrolases"/>
    <property type="match status" value="1"/>
</dbReference>
<dbReference type="PROSITE" id="PS50901">
    <property type="entry name" value="FTSK"/>
    <property type="match status" value="1"/>
</dbReference>
<dbReference type="GO" id="GO:0003677">
    <property type="term" value="F:DNA binding"/>
    <property type="evidence" value="ECO:0007669"/>
    <property type="project" value="UniProtKB-KW"/>
</dbReference>
<dbReference type="InterPro" id="IPR036388">
    <property type="entry name" value="WH-like_DNA-bd_sf"/>
</dbReference>
<comment type="similarity">
    <text evidence="2">Belongs to the FtsK/SpoIIIE/SftA family.</text>
</comment>
<dbReference type="GO" id="GO:0051301">
    <property type="term" value="P:cell division"/>
    <property type="evidence" value="ECO:0007669"/>
    <property type="project" value="UniProtKB-KW"/>
</dbReference>